<dbReference type="OrthoDB" id="7888976at2"/>
<protein>
    <submittedName>
        <fullName evidence="1">Uncharacterized protein</fullName>
    </submittedName>
</protein>
<gene>
    <name evidence="1" type="ORF">E2C06_25820</name>
</gene>
<name>A0A4R5Q9S1_9PROT</name>
<evidence type="ECO:0000313" key="1">
    <source>
        <dbReference type="EMBL" id="TDH59754.1"/>
    </source>
</evidence>
<accession>A0A4R5Q9S1</accession>
<reference evidence="1 2" key="1">
    <citation type="journal article" date="2016" name="J. Microbiol.">
        <title>Dankookia rubra gen. nov., sp. nov., an alphaproteobacterium isolated from sediment of a shallow stream.</title>
        <authorList>
            <person name="Kim W.H."/>
            <person name="Kim D.H."/>
            <person name="Kang K."/>
            <person name="Ahn T.Y."/>
        </authorList>
    </citation>
    <scope>NUCLEOTIDE SEQUENCE [LARGE SCALE GENOMIC DNA]</scope>
    <source>
        <strain evidence="1 2">JCM30602</strain>
    </source>
</reference>
<sequence>MAELVRRAMDLAIKVNIRFEDDAGVVRCDPNKPGSAILSLHVNVPDTIPQGGRLVISTADLPLGRADLANNDGALPGDYFEIRA</sequence>
<evidence type="ECO:0000313" key="2">
    <source>
        <dbReference type="Proteomes" id="UP000295096"/>
    </source>
</evidence>
<proteinExistence type="predicted"/>
<dbReference type="EMBL" id="SMSJ01000055">
    <property type="protein sequence ID" value="TDH59754.1"/>
    <property type="molecule type" value="Genomic_DNA"/>
</dbReference>
<dbReference type="Proteomes" id="UP000295096">
    <property type="component" value="Unassembled WGS sequence"/>
</dbReference>
<organism evidence="1 2">
    <name type="scientific">Dankookia rubra</name>
    <dbReference type="NCBI Taxonomy" id="1442381"/>
    <lineage>
        <taxon>Bacteria</taxon>
        <taxon>Pseudomonadati</taxon>
        <taxon>Pseudomonadota</taxon>
        <taxon>Alphaproteobacteria</taxon>
        <taxon>Acetobacterales</taxon>
        <taxon>Roseomonadaceae</taxon>
        <taxon>Dankookia</taxon>
    </lineage>
</organism>
<dbReference type="AlphaFoldDB" id="A0A4R5Q9S1"/>
<keyword evidence="2" id="KW-1185">Reference proteome</keyword>
<comment type="caution">
    <text evidence="1">The sequence shown here is derived from an EMBL/GenBank/DDBJ whole genome shotgun (WGS) entry which is preliminary data.</text>
</comment>
<dbReference type="RefSeq" id="WP_133291462.1">
    <property type="nucleotide sequence ID" value="NZ_SMSJ01000055.1"/>
</dbReference>